<evidence type="ECO:0000256" key="3">
    <source>
        <dbReference type="ARBA" id="ARBA00022679"/>
    </source>
</evidence>
<comment type="similarity">
    <text evidence="1">Belongs to the glycosyltransferase 2 family.</text>
</comment>
<comment type="caution">
    <text evidence="5">The sequence shown here is derived from an EMBL/GenBank/DDBJ whole genome shotgun (WGS) entry which is preliminary data.</text>
</comment>
<evidence type="ECO:0000313" key="5">
    <source>
        <dbReference type="EMBL" id="MCH1624889.1"/>
    </source>
</evidence>
<proteinExistence type="inferred from homology"/>
<dbReference type="InterPro" id="IPR001173">
    <property type="entry name" value="Glyco_trans_2-like"/>
</dbReference>
<keyword evidence="2" id="KW-0328">Glycosyltransferase</keyword>
<evidence type="ECO:0000259" key="4">
    <source>
        <dbReference type="Pfam" id="PF00535"/>
    </source>
</evidence>
<keyword evidence="3" id="KW-0808">Transferase</keyword>
<dbReference type="RefSeq" id="WP_240253677.1">
    <property type="nucleotide sequence ID" value="NZ_JAKTTI010000006.1"/>
</dbReference>
<organism evidence="5 6">
    <name type="scientific">Fredinandcohnia quinoae</name>
    <dbReference type="NCBI Taxonomy" id="2918902"/>
    <lineage>
        <taxon>Bacteria</taxon>
        <taxon>Bacillati</taxon>
        <taxon>Bacillota</taxon>
        <taxon>Bacilli</taxon>
        <taxon>Bacillales</taxon>
        <taxon>Bacillaceae</taxon>
        <taxon>Fredinandcohnia</taxon>
    </lineage>
</organism>
<dbReference type="Proteomes" id="UP001431131">
    <property type="component" value="Unassembled WGS sequence"/>
</dbReference>
<dbReference type="Pfam" id="PF00535">
    <property type="entry name" value="Glycos_transf_2"/>
    <property type="match status" value="1"/>
</dbReference>
<dbReference type="InterPro" id="IPR050834">
    <property type="entry name" value="Glycosyltransf_2"/>
</dbReference>
<evidence type="ECO:0000256" key="1">
    <source>
        <dbReference type="ARBA" id="ARBA00006739"/>
    </source>
</evidence>
<accession>A0AAW5E298</accession>
<keyword evidence="6" id="KW-1185">Reference proteome</keyword>
<dbReference type="PANTHER" id="PTHR43685:SF5">
    <property type="entry name" value="GLYCOSYLTRANSFERASE EPSE-RELATED"/>
    <property type="match status" value="1"/>
</dbReference>
<evidence type="ECO:0000256" key="2">
    <source>
        <dbReference type="ARBA" id="ARBA00022676"/>
    </source>
</evidence>
<gene>
    <name evidence="5" type="ORF">MJG50_06085</name>
</gene>
<name>A0AAW5E298_9BACI</name>
<dbReference type="Gene3D" id="3.90.550.10">
    <property type="entry name" value="Spore Coat Polysaccharide Biosynthesis Protein SpsA, Chain A"/>
    <property type="match status" value="1"/>
</dbReference>
<reference evidence="5" key="1">
    <citation type="submission" date="2022-02" db="EMBL/GenBank/DDBJ databases">
        <title>Fredinandcohnia quinoae sp. nov. isolated from Chenopodium quinoa seeds.</title>
        <authorList>
            <person name="Saati-Santamaria Z."/>
            <person name="Flores-Felix J.D."/>
            <person name="Igual J.M."/>
            <person name="Velazquez E."/>
            <person name="Garcia-Fraile P."/>
            <person name="Martinez-Molina E."/>
        </authorList>
    </citation>
    <scope>NUCLEOTIDE SEQUENCE</scope>
    <source>
        <strain evidence="5">SECRCQ15</strain>
    </source>
</reference>
<dbReference type="AlphaFoldDB" id="A0AAW5E298"/>
<evidence type="ECO:0000313" key="6">
    <source>
        <dbReference type="Proteomes" id="UP001431131"/>
    </source>
</evidence>
<feature type="domain" description="Glycosyltransferase 2-like" evidence="4">
    <location>
        <begin position="6"/>
        <end position="162"/>
    </location>
</feature>
<sequence length="265" mass="30840">MSKKVSIIMGIYNCEATIPQAIESILSQTYINWQLIMCDDCSTDNTHQIAKEYRDKYPEKILLIQNDKNLGLASSLNHCLKYVEGEYVARMDADDISMPNRLEKQVNFLENHLDCDLIGTGLIPFDDKGDRSPRIGIENPSKFTLLTNSPFSHATIMVRRKVYDALGGYTILKRTIRAEDLDLWFRFYEAGFSGNVLQEGLYKVREDLNCFKRRKMIYRIHEMQIRLLGYKLLKFPLRYYPMALRPIIIGLIPSHFIYAYKSTIK</sequence>
<dbReference type="PANTHER" id="PTHR43685">
    <property type="entry name" value="GLYCOSYLTRANSFERASE"/>
    <property type="match status" value="1"/>
</dbReference>
<dbReference type="InterPro" id="IPR029044">
    <property type="entry name" value="Nucleotide-diphossugar_trans"/>
</dbReference>
<dbReference type="GO" id="GO:0016757">
    <property type="term" value="F:glycosyltransferase activity"/>
    <property type="evidence" value="ECO:0007669"/>
    <property type="project" value="UniProtKB-KW"/>
</dbReference>
<dbReference type="SUPFAM" id="SSF53448">
    <property type="entry name" value="Nucleotide-diphospho-sugar transferases"/>
    <property type="match status" value="1"/>
</dbReference>
<protein>
    <submittedName>
        <fullName evidence="5">Glycosyltransferase</fullName>
    </submittedName>
</protein>
<dbReference type="EMBL" id="JAKTTI010000006">
    <property type="protein sequence ID" value="MCH1624889.1"/>
    <property type="molecule type" value="Genomic_DNA"/>
</dbReference>